<name>A0A8X8KNL3_9RHOB</name>
<dbReference type="Proteomes" id="UP000484076">
    <property type="component" value="Unassembled WGS sequence"/>
</dbReference>
<evidence type="ECO:0000313" key="3">
    <source>
        <dbReference type="Proteomes" id="UP000484076"/>
    </source>
</evidence>
<organism evidence="2 3">
    <name type="scientific">Fertoeibacter niger</name>
    <dbReference type="NCBI Taxonomy" id="2656921"/>
    <lineage>
        <taxon>Bacteria</taxon>
        <taxon>Pseudomonadati</taxon>
        <taxon>Pseudomonadota</taxon>
        <taxon>Alphaproteobacteria</taxon>
        <taxon>Rhodobacterales</taxon>
        <taxon>Paracoccaceae</taxon>
        <taxon>Fertoeibacter</taxon>
    </lineage>
</organism>
<dbReference type="RefSeq" id="WP_174539371.1">
    <property type="nucleotide sequence ID" value="NZ_WHUT02000003.1"/>
</dbReference>
<evidence type="ECO:0000313" key="2">
    <source>
        <dbReference type="EMBL" id="NUB44160.1"/>
    </source>
</evidence>
<feature type="transmembrane region" description="Helical" evidence="1">
    <location>
        <begin position="20"/>
        <end position="38"/>
    </location>
</feature>
<reference evidence="2" key="1">
    <citation type="submission" date="2020-05" db="EMBL/GenBank/DDBJ databases">
        <title>Fertoebacter nigrum gen. nov., sp. nov., a new member of the family Rhodobacteraceae.</title>
        <authorList>
            <person name="Szuroczki S."/>
            <person name="Abbaszade G."/>
            <person name="Buni D."/>
            <person name="Schumann P."/>
            <person name="Toth E."/>
        </authorList>
    </citation>
    <scope>NUCLEOTIDE SEQUENCE</scope>
    <source>
        <strain evidence="2">RG-N-1a</strain>
    </source>
</reference>
<proteinExistence type="predicted"/>
<keyword evidence="3" id="KW-1185">Reference proteome</keyword>
<keyword evidence="1" id="KW-0472">Membrane</keyword>
<evidence type="ECO:0008006" key="4">
    <source>
        <dbReference type="Google" id="ProtNLM"/>
    </source>
</evidence>
<accession>A0A8X8KNL3</accession>
<evidence type="ECO:0000256" key="1">
    <source>
        <dbReference type="SAM" id="Phobius"/>
    </source>
</evidence>
<gene>
    <name evidence="2" type="ORF">GEU84_007185</name>
</gene>
<comment type="caution">
    <text evidence="2">The sequence shown here is derived from an EMBL/GenBank/DDBJ whole genome shotgun (WGS) entry which is preliminary data.</text>
</comment>
<protein>
    <recommendedName>
        <fullName evidence="4">Pilus assembly protein</fullName>
    </recommendedName>
</protein>
<sequence length="58" mass="6018">MIRLRVFLNAESGAVTMDWVVLTAAVVGMGLMVFAPLFTSTSGVANNVATSITTAVTN</sequence>
<dbReference type="AlphaFoldDB" id="A0A8X8KNL3"/>
<dbReference type="EMBL" id="WHUT02000003">
    <property type="protein sequence ID" value="NUB44160.1"/>
    <property type="molecule type" value="Genomic_DNA"/>
</dbReference>
<keyword evidence="1" id="KW-0812">Transmembrane</keyword>
<keyword evidence="1" id="KW-1133">Transmembrane helix</keyword>